<evidence type="ECO:0000256" key="7">
    <source>
        <dbReference type="ARBA" id="ARBA00023053"/>
    </source>
</evidence>
<keyword evidence="7" id="KW-0915">Sodium</keyword>
<dbReference type="EMBL" id="GFAA01003315">
    <property type="protein sequence ID" value="JAU00120.1"/>
    <property type="molecule type" value="mRNA"/>
</dbReference>
<evidence type="ECO:0000256" key="12">
    <source>
        <dbReference type="SAM" id="Phobius"/>
    </source>
</evidence>
<keyword evidence="10" id="KW-0739">Sodium transport</keyword>
<feature type="transmembrane region" description="Helical" evidence="12">
    <location>
        <begin position="40"/>
        <end position="59"/>
    </location>
</feature>
<keyword evidence="9 12" id="KW-0472">Membrane</keyword>
<evidence type="ECO:0000256" key="8">
    <source>
        <dbReference type="ARBA" id="ARBA00023065"/>
    </source>
</evidence>
<evidence type="ECO:0000256" key="6">
    <source>
        <dbReference type="ARBA" id="ARBA00022989"/>
    </source>
</evidence>
<keyword evidence="8" id="KW-0406">Ion transport</keyword>
<keyword evidence="4" id="KW-1003">Cell membrane</keyword>
<dbReference type="AlphaFoldDB" id="A0A1E1XM10"/>
<dbReference type="Pfam" id="PF00474">
    <property type="entry name" value="SSF"/>
    <property type="match status" value="1"/>
</dbReference>
<dbReference type="PANTHER" id="PTHR42985:SF40">
    <property type="entry name" value="LD47995P-RELATED"/>
    <property type="match status" value="1"/>
</dbReference>
<dbReference type="PROSITE" id="PS50283">
    <property type="entry name" value="NA_SOLUT_SYMP_3"/>
    <property type="match status" value="1"/>
</dbReference>
<dbReference type="GO" id="GO:0006814">
    <property type="term" value="P:sodium ion transport"/>
    <property type="evidence" value="ECO:0007669"/>
    <property type="project" value="UniProtKB-KW"/>
</dbReference>
<comment type="subcellular location">
    <subcellularLocation>
        <location evidence="1">Cell membrane</location>
        <topology evidence="1">Multi-pass membrane protein</topology>
    </subcellularLocation>
</comment>
<keyword evidence="3" id="KW-0813">Transport</keyword>
<evidence type="ECO:0000256" key="10">
    <source>
        <dbReference type="ARBA" id="ARBA00023201"/>
    </source>
</evidence>
<comment type="similarity">
    <text evidence="2 11">Belongs to the sodium:solute symporter (SSF) (TC 2.A.21) family.</text>
</comment>
<dbReference type="InterPro" id="IPR001734">
    <property type="entry name" value="Na/solute_symporter"/>
</dbReference>
<reference evidence="13" key="1">
    <citation type="submission" date="2016-09" db="EMBL/GenBank/DDBJ databases">
        <authorList>
            <person name="Capua I."/>
            <person name="De Benedictis P."/>
            <person name="Joannis T."/>
            <person name="Lombin L.H."/>
            <person name="Cattoli G."/>
        </authorList>
    </citation>
    <scope>NUCLEOTIDE SEQUENCE</scope>
</reference>
<evidence type="ECO:0000256" key="5">
    <source>
        <dbReference type="ARBA" id="ARBA00022692"/>
    </source>
</evidence>
<evidence type="ECO:0000256" key="9">
    <source>
        <dbReference type="ARBA" id="ARBA00023136"/>
    </source>
</evidence>
<feature type="transmembrane region" description="Helical" evidence="12">
    <location>
        <begin position="12"/>
        <end position="33"/>
    </location>
</feature>
<name>A0A1E1XM10_AMBSC</name>
<evidence type="ECO:0000256" key="4">
    <source>
        <dbReference type="ARBA" id="ARBA00022475"/>
    </source>
</evidence>
<organism evidence="13">
    <name type="scientific">Amblyomma sculptum</name>
    <name type="common">Tick</name>
    <dbReference type="NCBI Taxonomy" id="1581419"/>
    <lineage>
        <taxon>Eukaryota</taxon>
        <taxon>Metazoa</taxon>
        <taxon>Ecdysozoa</taxon>
        <taxon>Arthropoda</taxon>
        <taxon>Chelicerata</taxon>
        <taxon>Arachnida</taxon>
        <taxon>Acari</taxon>
        <taxon>Parasitiformes</taxon>
        <taxon>Ixodida</taxon>
        <taxon>Ixodoidea</taxon>
        <taxon>Ixodidae</taxon>
        <taxon>Amblyomminae</taxon>
        <taxon>Amblyomma</taxon>
    </lineage>
</organism>
<keyword evidence="5 12" id="KW-0812">Transmembrane</keyword>
<protein>
    <submittedName>
        <fullName evidence="13">Putative sodium-dependent multivitamin transporter</fullName>
    </submittedName>
</protein>
<dbReference type="InterPro" id="IPR051163">
    <property type="entry name" value="Sodium:Solute_Symporter_SSF"/>
</dbReference>
<feature type="non-terminal residue" evidence="13">
    <location>
        <position position="115"/>
    </location>
</feature>
<dbReference type="Gene3D" id="1.20.1730.10">
    <property type="entry name" value="Sodium/glucose cotransporter"/>
    <property type="match status" value="1"/>
</dbReference>
<evidence type="ECO:0000256" key="2">
    <source>
        <dbReference type="ARBA" id="ARBA00006434"/>
    </source>
</evidence>
<evidence type="ECO:0000313" key="13">
    <source>
        <dbReference type="EMBL" id="JAU00120.1"/>
    </source>
</evidence>
<evidence type="ECO:0000256" key="1">
    <source>
        <dbReference type="ARBA" id="ARBA00004651"/>
    </source>
</evidence>
<proteinExistence type="evidence at transcript level"/>
<sequence length="115" mass="12126">MRYGNSVGIVSSLMYFVLSQTIGAAGIFSAAAATSTIFEVSLEASSILIGIAGTMYTALGGLRSVVWADSVQALIMAASPVVILAKILYDSRHSTVPLRSLADLNVTSYIFRTDM</sequence>
<evidence type="ECO:0000256" key="3">
    <source>
        <dbReference type="ARBA" id="ARBA00022448"/>
    </source>
</evidence>
<accession>A0A1E1XM10</accession>
<dbReference type="InterPro" id="IPR038377">
    <property type="entry name" value="Na/Glc_symporter_sf"/>
</dbReference>
<keyword evidence="6 12" id="KW-1133">Transmembrane helix</keyword>
<dbReference type="GO" id="GO:0015293">
    <property type="term" value="F:symporter activity"/>
    <property type="evidence" value="ECO:0007669"/>
    <property type="project" value="TreeGrafter"/>
</dbReference>
<evidence type="ECO:0000256" key="11">
    <source>
        <dbReference type="RuleBase" id="RU362091"/>
    </source>
</evidence>
<dbReference type="PANTHER" id="PTHR42985">
    <property type="entry name" value="SODIUM-COUPLED MONOCARBOXYLATE TRANSPORTER"/>
    <property type="match status" value="1"/>
</dbReference>
<reference evidence="13" key="2">
    <citation type="journal article" date="2017" name="Front. Cell. Infect. Microbiol.">
        <title>Analysis of the Salivary Gland Transcriptome of Unfed and Partially Fed Amblyomma sculptum Ticks and Descriptive Proteome of the Saliva.</title>
        <authorList>
            <person name="Esteves E."/>
            <person name="Maruyama S.R."/>
            <person name="Kawahara R."/>
            <person name="Fujita A."/>
            <person name="Martins L.A."/>
            <person name="Righi A.A."/>
            <person name="Costa F.B."/>
            <person name="Palmisano G."/>
            <person name="Labruna M.B."/>
            <person name="Sa-Nunes A."/>
            <person name="Ribeiro J.M.C."/>
            <person name="Fogaca A.C."/>
        </authorList>
    </citation>
    <scope>NUCLEOTIDE SEQUENCE</scope>
</reference>
<dbReference type="GO" id="GO:0005886">
    <property type="term" value="C:plasma membrane"/>
    <property type="evidence" value="ECO:0007669"/>
    <property type="project" value="UniProtKB-SubCell"/>
</dbReference>